<reference evidence="1" key="1">
    <citation type="submission" date="2022-07" db="EMBL/GenBank/DDBJ databases">
        <title>Genome Sequence of Lecanicillium saksenae.</title>
        <authorList>
            <person name="Buettner E."/>
        </authorList>
    </citation>
    <scope>NUCLEOTIDE SEQUENCE</scope>
    <source>
        <strain evidence="1">VT-O1</strain>
    </source>
</reference>
<protein>
    <submittedName>
        <fullName evidence="1">Uncharacterized protein</fullName>
    </submittedName>
</protein>
<accession>A0ACC1QE53</accession>
<dbReference type="Proteomes" id="UP001148737">
    <property type="component" value="Unassembled WGS sequence"/>
</dbReference>
<keyword evidence="2" id="KW-1185">Reference proteome</keyword>
<evidence type="ECO:0000313" key="1">
    <source>
        <dbReference type="EMBL" id="KAJ3472468.1"/>
    </source>
</evidence>
<dbReference type="EMBL" id="JANAKD010003098">
    <property type="protein sequence ID" value="KAJ3472468.1"/>
    <property type="molecule type" value="Genomic_DNA"/>
</dbReference>
<sequence length="131" mass="14129">MNAAAVAARLSRRRLGAAAPPAAPACFFRPKVRAYPNTCVPAHHAPPPNPVLIAHPLDFIFRPRFAHNMALQVQLKAPNGRDITLPTGLFINNEFVASSSGTKITSVSPAYVPFFFFSPVSQLDTNPSPPQ</sequence>
<organism evidence="1 2">
    <name type="scientific">Lecanicillium saksenae</name>
    <dbReference type="NCBI Taxonomy" id="468837"/>
    <lineage>
        <taxon>Eukaryota</taxon>
        <taxon>Fungi</taxon>
        <taxon>Dikarya</taxon>
        <taxon>Ascomycota</taxon>
        <taxon>Pezizomycotina</taxon>
        <taxon>Sordariomycetes</taxon>
        <taxon>Hypocreomycetidae</taxon>
        <taxon>Hypocreales</taxon>
        <taxon>Cordycipitaceae</taxon>
        <taxon>Lecanicillium</taxon>
    </lineage>
</organism>
<proteinExistence type="predicted"/>
<evidence type="ECO:0000313" key="2">
    <source>
        <dbReference type="Proteomes" id="UP001148737"/>
    </source>
</evidence>
<gene>
    <name evidence="1" type="ORF">NLG97_g10963</name>
</gene>
<comment type="caution">
    <text evidence="1">The sequence shown here is derived from an EMBL/GenBank/DDBJ whole genome shotgun (WGS) entry which is preliminary data.</text>
</comment>
<name>A0ACC1QE53_9HYPO</name>